<keyword evidence="3" id="KW-1185">Reference proteome</keyword>
<reference evidence="2 3" key="1">
    <citation type="submission" date="2019-01" db="EMBL/GenBank/DDBJ databases">
        <title>Novel species of Nocardioides.</title>
        <authorList>
            <person name="Liu Q."/>
            <person name="Xin Y.-H."/>
        </authorList>
    </citation>
    <scope>NUCLEOTIDE SEQUENCE [LARGE SCALE GENOMIC DNA]</scope>
    <source>
        <strain evidence="2 3">HLT3-15</strain>
    </source>
</reference>
<dbReference type="PANTHER" id="PTHR40086">
    <property type="entry name" value="PHOSPHOTRANSFERASE YTMP-RELATED"/>
    <property type="match status" value="1"/>
</dbReference>
<proteinExistence type="predicted"/>
<dbReference type="Pfam" id="PF01636">
    <property type="entry name" value="APH"/>
    <property type="match status" value="1"/>
</dbReference>
<protein>
    <recommendedName>
        <fullName evidence="1">Aminoglycoside phosphotransferase domain-containing protein</fullName>
    </recommendedName>
</protein>
<dbReference type="InterPro" id="IPR011009">
    <property type="entry name" value="Kinase-like_dom_sf"/>
</dbReference>
<gene>
    <name evidence="2" type="ORF">EUA06_16715</name>
</gene>
<dbReference type="Proteomes" id="UP000291838">
    <property type="component" value="Unassembled WGS sequence"/>
</dbReference>
<dbReference type="RefSeq" id="WP_129477885.1">
    <property type="nucleotide sequence ID" value="NZ_SDWS01000008.1"/>
</dbReference>
<dbReference type="Gene3D" id="3.30.200.20">
    <property type="entry name" value="Phosphorylase Kinase, domain 1"/>
    <property type="match status" value="1"/>
</dbReference>
<name>A0A4Q2RNB9_9ACTN</name>
<dbReference type="PANTHER" id="PTHR40086:SF1">
    <property type="entry name" value="CELL CYCLE REGULATOR CCRZ"/>
    <property type="match status" value="1"/>
</dbReference>
<feature type="domain" description="Aminoglycoside phosphotransferase" evidence="1">
    <location>
        <begin position="31"/>
        <end position="231"/>
    </location>
</feature>
<dbReference type="OrthoDB" id="9797603at2"/>
<evidence type="ECO:0000259" key="1">
    <source>
        <dbReference type="Pfam" id="PF01636"/>
    </source>
</evidence>
<organism evidence="2 3">
    <name type="scientific">Nocardioides glacieisoli</name>
    <dbReference type="NCBI Taxonomy" id="1168730"/>
    <lineage>
        <taxon>Bacteria</taxon>
        <taxon>Bacillati</taxon>
        <taxon>Actinomycetota</taxon>
        <taxon>Actinomycetes</taxon>
        <taxon>Propionibacteriales</taxon>
        <taxon>Nocardioidaceae</taxon>
        <taxon>Nocardioides</taxon>
    </lineage>
</organism>
<comment type="caution">
    <text evidence="2">The sequence shown here is derived from an EMBL/GenBank/DDBJ whole genome shotgun (WGS) entry which is preliminary data.</text>
</comment>
<dbReference type="InterPro" id="IPR002575">
    <property type="entry name" value="Aminoglycoside_PTrfase"/>
</dbReference>
<accession>A0A4Q2RNB9</accession>
<sequence length="331" mass="36324">MTQSLNNVAACDPPCVRQAVARLWPGATWSAEPLDGGMTNRNFKVEVQITDREQRTVVVQEQLPDALAARVGIHRENQVRAMAMVLDLGLAPEVLGQWTEPRVLVSDFVEGALLSAVPDRVHATALVGQALAKLHKHTQGVVMTGPISDPYSGTAWIFNQVKAEAPATAETFAWTMDILARIQAACGPYTPSLLHSDVSEGNVIILPDRAVLIDWEYVGAGDPYYDVGDFAEKVKLSSSEEEALLCAYDGVLVPTSLAMARLYRFVSMLREALWSVRAGTTGFTEFDYVSYARACLARMREIAQSSEFADSLHLLESTNQGEMNDLRQRHS</sequence>
<dbReference type="Gene3D" id="3.90.1200.10">
    <property type="match status" value="1"/>
</dbReference>
<dbReference type="SUPFAM" id="SSF56112">
    <property type="entry name" value="Protein kinase-like (PK-like)"/>
    <property type="match status" value="1"/>
</dbReference>
<dbReference type="AlphaFoldDB" id="A0A4Q2RNB9"/>
<evidence type="ECO:0000313" key="2">
    <source>
        <dbReference type="EMBL" id="RYB89129.1"/>
    </source>
</evidence>
<evidence type="ECO:0000313" key="3">
    <source>
        <dbReference type="Proteomes" id="UP000291838"/>
    </source>
</evidence>
<dbReference type="InterPro" id="IPR052077">
    <property type="entry name" value="CcrZ_PhaseVar_Mediator"/>
</dbReference>
<dbReference type="EMBL" id="SDWS01000008">
    <property type="protein sequence ID" value="RYB89129.1"/>
    <property type="molecule type" value="Genomic_DNA"/>
</dbReference>